<feature type="compositionally biased region" description="Basic and acidic residues" evidence="1">
    <location>
        <begin position="7"/>
        <end position="16"/>
    </location>
</feature>
<dbReference type="AlphaFoldDB" id="A0A4Z1JY29"/>
<proteinExistence type="predicted"/>
<protein>
    <submittedName>
        <fullName evidence="2">Uncharacterized protein</fullName>
    </submittedName>
</protein>
<reference evidence="2 3" key="1">
    <citation type="submission" date="2017-12" db="EMBL/GenBank/DDBJ databases">
        <title>Comparative genomics of Botrytis spp.</title>
        <authorList>
            <person name="Valero-Jimenez C.A."/>
            <person name="Tapia P."/>
            <person name="Veloso J."/>
            <person name="Silva-Moreno E."/>
            <person name="Staats M."/>
            <person name="Valdes J.H."/>
            <person name="Van Kan J.A.L."/>
        </authorList>
    </citation>
    <scope>NUCLEOTIDE SEQUENCE [LARGE SCALE GENOMIC DNA]</scope>
    <source>
        <strain evidence="2 3">Be9601</strain>
    </source>
</reference>
<comment type="caution">
    <text evidence="2">The sequence shown here is derived from an EMBL/GenBank/DDBJ whole genome shotgun (WGS) entry which is preliminary data.</text>
</comment>
<dbReference type="Proteomes" id="UP000297229">
    <property type="component" value="Unassembled WGS sequence"/>
</dbReference>
<evidence type="ECO:0000313" key="2">
    <source>
        <dbReference type="EMBL" id="TGO78438.1"/>
    </source>
</evidence>
<evidence type="ECO:0000256" key="1">
    <source>
        <dbReference type="SAM" id="MobiDB-lite"/>
    </source>
</evidence>
<sequence length="50" mass="5518">MPGGIEWRADDAERDGMAGGKGNPELKLLSKLKHLASRSFAFMQRERGVC</sequence>
<organism evidence="2 3">
    <name type="scientific">Botrytis elliptica</name>
    <dbReference type="NCBI Taxonomy" id="278938"/>
    <lineage>
        <taxon>Eukaryota</taxon>
        <taxon>Fungi</taxon>
        <taxon>Dikarya</taxon>
        <taxon>Ascomycota</taxon>
        <taxon>Pezizomycotina</taxon>
        <taxon>Leotiomycetes</taxon>
        <taxon>Helotiales</taxon>
        <taxon>Sclerotiniaceae</taxon>
        <taxon>Botrytis</taxon>
    </lineage>
</organism>
<dbReference type="EMBL" id="PQXM01000067">
    <property type="protein sequence ID" value="TGO78438.1"/>
    <property type="molecule type" value="Genomic_DNA"/>
</dbReference>
<evidence type="ECO:0000313" key="3">
    <source>
        <dbReference type="Proteomes" id="UP000297229"/>
    </source>
</evidence>
<feature type="region of interest" description="Disordered" evidence="1">
    <location>
        <begin position="1"/>
        <end position="23"/>
    </location>
</feature>
<accession>A0A4Z1JY29</accession>
<keyword evidence="3" id="KW-1185">Reference proteome</keyword>
<gene>
    <name evidence="2" type="ORF">BELL_0067g00250</name>
</gene>
<name>A0A4Z1JY29_9HELO</name>